<dbReference type="InterPro" id="IPR001138">
    <property type="entry name" value="Zn2Cys6_DnaBD"/>
</dbReference>
<evidence type="ECO:0000259" key="9">
    <source>
        <dbReference type="PROSITE" id="PS50048"/>
    </source>
</evidence>
<evidence type="ECO:0000256" key="6">
    <source>
        <dbReference type="ARBA" id="ARBA00023242"/>
    </source>
</evidence>
<gene>
    <name evidence="10" type="primary">UME6</name>
    <name evidence="10" type="ORF">SEPCBS119000_001021</name>
</gene>
<dbReference type="Pfam" id="PF11951">
    <property type="entry name" value="Fungal_trans_2"/>
    <property type="match status" value="1"/>
</dbReference>
<sequence length="830" mass="89981">MATPSDGKTPSSMESLVKIKKAPAATKRVIAKSTTTMLSTVVSQPAKTKAASSTAAKTKPFAAAAGAGATRQKSSQTHRRSRTGCYTCRLRRKKCDEGLPLCTACKHLGLTCEYKRPSWWSNNDARRGQKDEIKIVIKQKKLAEKAASSIQTSIVGSPRGPSTSSLSGTPLPPIVLPKPVTFPHPLDRTRSASVDSQQPADDFNFNSPPTSTPDYGGVVTTGDSSSALSTPQINPNYMLGSGFVPYEVDVTTERQIFVNNVPTVHESTASSLSTYHAIQLPGAMLPPYLMYGDGTMVGEAAAGAPVSVDLDLSASCVDPQLTQPFTNDEWAEQVFPDRHEPIKDEPGLCAEPLPAVARLAHRVAIELDGGDTYLLEHFLQYVLPTLFPILEANQNGFTGANVVLPALQNNVCYLHSCLCVSAQHLKALLGSAQAQTEAQGLPAQLVATADLDTDIMRHRMSIVSALCNALPRDDNHQQVLESTLALIFFECSVGRFEDALPDVPWYHHFQAAATLAQKLNLTFEGSAASMALEETPLDSNGDAAALVTYRESQSSSFNMTLMSWVDILGATMLGCAPVFAHTYREKHLSEPHQSSLGLQELMGCEDRVMYLISEIACLEALKAGGMDDIMLCRHVSVLGDQIGRTEVGEEPAVLPFNANGTLNPKQLSFNITAAFRLAARIYLCSLIPGFCPSQASCRALVDKLTVVLQTIPCGPVGLDRCVVWAYLMAGFASMPCAYFRAFFADRVAQMGDNAGVGSFGRVVMLLHETWLQQSILIQQLHQEQQLTQHDSFTGGVDSLANGNELEQILPPQYVHWREVMQMKGWNFLLM</sequence>
<evidence type="ECO:0000256" key="1">
    <source>
        <dbReference type="ARBA" id="ARBA00004123"/>
    </source>
</evidence>
<feature type="compositionally biased region" description="Polar residues" evidence="7">
    <location>
        <begin position="191"/>
        <end position="212"/>
    </location>
</feature>
<evidence type="ECO:0000256" key="2">
    <source>
        <dbReference type="ARBA" id="ARBA00022833"/>
    </source>
</evidence>
<dbReference type="EMBL" id="CAWUON010000007">
    <property type="protein sequence ID" value="CAK7264505.1"/>
    <property type="molecule type" value="Genomic_DNA"/>
</dbReference>
<keyword evidence="4 10" id="KW-0238">DNA-binding</keyword>
<keyword evidence="2" id="KW-0862">Zinc</keyword>
<evidence type="ECO:0000256" key="3">
    <source>
        <dbReference type="ARBA" id="ARBA00023015"/>
    </source>
</evidence>
<keyword evidence="11" id="KW-1185">Reference proteome</keyword>
<dbReference type="Proteomes" id="UP001642502">
    <property type="component" value="Unassembled WGS sequence"/>
</dbReference>
<evidence type="ECO:0000256" key="4">
    <source>
        <dbReference type="ARBA" id="ARBA00023125"/>
    </source>
</evidence>
<dbReference type="PANTHER" id="PTHR37534:SF12">
    <property type="entry name" value="ZN(2)-C6 FUNGAL-TYPE DOMAIN-CONTAINING PROTEIN"/>
    <property type="match status" value="1"/>
</dbReference>
<dbReference type="Pfam" id="PF00172">
    <property type="entry name" value="Zn_clus"/>
    <property type="match status" value="1"/>
</dbReference>
<evidence type="ECO:0000256" key="8">
    <source>
        <dbReference type="SAM" id="Phobius"/>
    </source>
</evidence>
<keyword evidence="8" id="KW-1133">Transmembrane helix</keyword>
<keyword evidence="6" id="KW-0539">Nucleus</keyword>
<feature type="transmembrane region" description="Helical" evidence="8">
    <location>
        <begin position="723"/>
        <end position="743"/>
    </location>
</feature>
<feature type="region of interest" description="Disordered" evidence="7">
    <location>
        <begin position="62"/>
        <end position="81"/>
    </location>
</feature>
<dbReference type="InterPro" id="IPR036864">
    <property type="entry name" value="Zn2-C6_fun-type_DNA-bd_sf"/>
</dbReference>
<feature type="domain" description="Zn(2)-C6 fungal-type" evidence="9">
    <location>
        <begin position="84"/>
        <end position="114"/>
    </location>
</feature>
<evidence type="ECO:0000256" key="7">
    <source>
        <dbReference type="SAM" id="MobiDB-lite"/>
    </source>
</evidence>
<evidence type="ECO:0000313" key="10">
    <source>
        <dbReference type="EMBL" id="CAK7264505.1"/>
    </source>
</evidence>
<feature type="region of interest" description="Disordered" evidence="7">
    <location>
        <begin position="148"/>
        <end position="172"/>
    </location>
</feature>
<dbReference type="SUPFAM" id="SSF57701">
    <property type="entry name" value="Zn2/Cys6 DNA-binding domain"/>
    <property type="match status" value="1"/>
</dbReference>
<dbReference type="PANTHER" id="PTHR37534">
    <property type="entry name" value="TRANSCRIPTIONAL ACTIVATOR PROTEIN UGA3"/>
    <property type="match status" value="1"/>
</dbReference>
<feature type="compositionally biased region" description="Low complexity" evidence="7">
    <location>
        <begin position="156"/>
        <end position="169"/>
    </location>
</feature>
<keyword evidence="3" id="KW-0805">Transcription regulation</keyword>
<keyword evidence="5" id="KW-0804">Transcription</keyword>
<keyword evidence="8" id="KW-0472">Membrane</keyword>
<evidence type="ECO:0000313" key="11">
    <source>
        <dbReference type="Proteomes" id="UP001642502"/>
    </source>
</evidence>
<accession>A0ABP0DBC5</accession>
<dbReference type="InterPro" id="IPR021858">
    <property type="entry name" value="Fun_TF"/>
</dbReference>
<dbReference type="GO" id="GO:0003677">
    <property type="term" value="F:DNA binding"/>
    <property type="evidence" value="ECO:0007669"/>
    <property type="project" value="UniProtKB-KW"/>
</dbReference>
<keyword evidence="8" id="KW-0812">Transmembrane</keyword>
<name>A0ABP0DBC5_9PEZI</name>
<dbReference type="Gene3D" id="4.10.240.10">
    <property type="entry name" value="Zn(2)-C6 fungal-type DNA-binding domain"/>
    <property type="match status" value="1"/>
</dbReference>
<dbReference type="PROSITE" id="PS50048">
    <property type="entry name" value="ZN2_CY6_FUNGAL_2"/>
    <property type="match status" value="1"/>
</dbReference>
<reference evidence="10 11" key="1">
    <citation type="submission" date="2024-01" db="EMBL/GenBank/DDBJ databases">
        <authorList>
            <person name="Allen C."/>
            <person name="Tagirdzhanova G."/>
        </authorList>
    </citation>
    <scope>NUCLEOTIDE SEQUENCE [LARGE SCALE GENOMIC DNA]</scope>
    <source>
        <strain evidence="10 11">CBS 119000</strain>
    </source>
</reference>
<comment type="subcellular location">
    <subcellularLocation>
        <location evidence="1">Nucleus</location>
    </subcellularLocation>
</comment>
<comment type="caution">
    <text evidence="10">The sequence shown here is derived from an EMBL/GenBank/DDBJ whole genome shotgun (WGS) entry which is preliminary data.</text>
</comment>
<proteinExistence type="predicted"/>
<feature type="region of interest" description="Disordered" evidence="7">
    <location>
        <begin position="188"/>
        <end position="212"/>
    </location>
</feature>
<dbReference type="SMART" id="SM00066">
    <property type="entry name" value="GAL4"/>
    <property type="match status" value="1"/>
</dbReference>
<dbReference type="CDD" id="cd00067">
    <property type="entry name" value="GAL4"/>
    <property type="match status" value="1"/>
</dbReference>
<dbReference type="PROSITE" id="PS00463">
    <property type="entry name" value="ZN2_CY6_FUNGAL_1"/>
    <property type="match status" value="1"/>
</dbReference>
<protein>
    <submittedName>
        <fullName evidence="10">DNA-binding transcriptional regulator ume6</fullName>
    </submittedName>
</protein>
<evidence type="ECO:0000256" key="5">
    <source>
        <dbReference type="ARBA" id="ARBA00023163"/>
    </source>
</evidence>
<organism evidence="10 11">
    <name type="scientific">Sporothrix epigloea</name>
    <dbReference type="NCBI Taxonomy" id="1892477"/>
    <lineage>
        <taxon>Eukaryota</taxon>
        <taxon>Fungi</taxon>
        <taxon>Dikarya</taxon>
        <taxon>Ascomycota</taxon>
        <taxon>Pezizomycotina</taxon>
        <taxon>Sordariomycetes</taxon>
        <taxon>Sordariomycetidae</taxon>
        <taxon>Ophiostomatales</taxon>
        <taxon>Ophiostomataceae</taxon>
        <taxon>Sporothrix</taxon>
    </lineage>
</organism>